<evidence type="ECO:0000256" key="1">
    <source>
        <dbReference type="SAM" id="MobiDB-lite"/>
    </source>
</evidence>
<dbReference type="AlphaFoldDB" id="A0A9Q1E8B3"/>
<keyword evidence="3" id="KW-1185">Reference proteome</keyword>
<evidence type="ECO:0000313" key="2">
    <source>
        <dbReference type="EMBL" id="KAJ8334070.1"/>
    </source>
</evidence>
<dbReference type="EMBL" id="JAINUF010000021">
    <property type="protein sequence ID" value="KAJ8334070.1"/>
    <property type="molecule type" value="Genomic_DNA"/>
</dbReference>
<gene>
    <name evidence="2" type="ORF">SKAU_G00397090</name>
</gene>
<comment type="caution">
    <text evidence="2">The sequence shown here is derived from an EMBL/GenBank/DDBJ whole genome shotgun (WGS) entry which is preliminary data.</text>
</comment>
<sequence>MGPKLKGQTRVGRAGPEADPVPKPFWLFEERWVVQTHQHIQFGTCFFTALPTPHPAPPLFGRGQGM</sequence>
<name>A0A9Q1E8B3_SYNKA</name>
<dbReference type="Proteomes" id="UP001152622">
    <property type="component" value="Chromosome 21"/>
</dbReference>
<feature type="region of interest" description="Disordered" evidence="1">
    <location>
        <begin position="1"/>
        <end position="20"/>
    </location>
</feature>
<accession>A0A9Q1E8B3</accession>
<protein>
    <submittedName>
        <fullName evidence="2">Uncharacterized protein</fullName>
    </submittedName>
</protein>
<organism evidence="2 3">
    <name type="scientific">Synaphobranchus kaupii</name>
    <name type="common">Kaup's arrowtooth eel</name>
    <dbReference type="NCBI Taxonomy" id="118154"/>
    <lineage>
        <taxon>Eukaryota</taxon>
        <taxon>Metazoa</taxon>
        <taxon>Chordata</taxon>
        <taxon>Craniata</taxon>
        <taxon>Vertebrata</taxon>
        <taxon>Euteleostomi</taxon>
        <taxon>Actinopterygii</taxon>
        <taxon>Neopterygii</taxon>
        <taxon>Teleostei</taxon>
        <taxon>Anguilliformes</taxon>
        <taxon>Synaphobranchidae</taxon>
        <taxon>Synaphobranchus</taxon>
    </lineage>
</organism>
<evidence type="ECO:0000313" key="3">
    <source>
        <dbReference type="Proteomes" id="UP001152622"/>
    </source>
</evidence>
<proteinExistence type="predicted"/>
<reference evidence="2" key="1">
    <citation type="journal article" date="2023" name="Science">
        <title>Genome structures resolve the early diversification of teleost fishes.</title>
        <authorList>
            <person name="Parey E."/>
            <person name="Louis A."/>
            <person name="Montfort J."/>
            <person name="Bouchez O."/>
            <person name="Roques C."/>
            <person name="Iampietro C."/>
            <person name="Lluch J."/>
            <person name="Castinel A."/>
            <person name="Donnadieu C."/>
            <person name="Desvignes T."/>
            <person name="Floi Bucao C."/>
            <person name="Jouanno E."/>
            <person name="Wen M."/>
            <person name="Mejri S."/>
            <person name="Dirks R."/>
            <person name="Jansen H."/>
            <person name="Henkel C."/>
            <person name="Chen W.J."/>
            <person name="Zahm M."/>
            <person name="Cabau C."/>
            <person name="Klopp C."/>
            <person name="Thompson A.W."/>
            <person name="Robinson-Rechavi M."/>
            <person name="Braasch I."/>
            <person name="Lecointre G."/>
            <person name="Bobe J."/>
            <person name="Postlethwait J.H."/>
            <person name="Berthelot C."/>
            <person name="Roest Crollius H."/>
            <person name="Guiguen Y."/>
        </authorList>
    </citation>
    <scope>NUCLEOTIDE SEQUENCE</scope>
    <source>
        <strain evidence="2">WJC10195</strain>
    </source>
</reference>